<dbReference type="Proteomes" id="UP000182486">
    <property type="component" value="Unassembled WGS sequence"/>
</dbReference>
<sequence>MIDASFSSPPPPGPPRPGAAVGEAGRQRCHLRKELLDALDAAVDPRPGDGAVAVAAEFFAVAAEFAAADDHVFVLHRALVPKETRRPRRDAVIPPMADLVPYGDHRQAPGRPGLPRKP</sequence>
<dbReference type="EMBL" id="MEIA01000114">
    <property type="protein sequence ID" value="OJF14107.1"/>
    <property type="molecule type" value="Genomic_DNA"/>
</dbReference>
<proteinExistence type="predicted"/>
<protein>
    <submittedName>
        <fullName evidence="2">Uncharacterized protein</fullName>
    </submittedName>
</protein>
<feature type="region of interest" description="Disordered" evidence="1">
    <location>
        <begin position="1"/>
        <end position="26"/>
    </location>
</feature>
<evidence type="ECO:0000313" key="3">
    <source>
        <dbReference type="Proteomes" id="UP000182486"/>
    </source>
</evidence>
<name>A0A1K0GXE8_9ACTN</name>
<organism evidence="2 3">
    <name type="scientific">Couchioplanes caeruleus subsp. caeruleus</name>
    <dbReference type="NCBI Taxonomy" id="56427"/>
    <lineage>
        <taxon>Bacteria</taxon>
        <taxon>Bacillati</taxon>
        <taxon>Actinomycetota</taxon>
        <taxon>Actinomycetes</taxon>
        <taxon>Micromonosporales</taxon>
        <taxon>Micromonosporaceae</taxon>
        <taxon>Couchioplanes</taxon>
    </lineage>
</organism>
<evidence type="ECO:0000313" key="2">
    <source>
        <dbReference type="EMBL" id="OJF14107.1"/>
    </source>
</evidence>
<keyword evidence="3" id="KW-1185">Reference proteome</keyword>
<accession>A0A1K0GXE8</accession>
<feature type="compositionally biased region" description="Pro residues" evidence="1">
    <location>
        <begin position="8"/>
        <end position="17"/>
    </location>
</feature>
<comment type="caution">
    <text evidence="2">The sequence shown here is derived from an EMBL/GenBank/DDBJ whole genome shotgun (WGS) entry which is preliminary data.</text>
</comment>
<evidence type="ECO:0000256" key="1">
    <source>
        <dbReference type="SAM" id="MobiDB-lite"/>
    </source>
</evidence>
<dbReference type="RefSeq" id="WP_071805137.1">
    <property type="nucleotide sequence ID" value="NZ_MEIA01000114.1"/>
</dbReference>
<reference evidence="2 3" key="1">
    <citation type="submission" date="2016-09" db="EMBL/GenBank/DDBJ databases">
        <title>Couchioplanes caeruleus draft genome sequence.</title>
        <authorList>
            <person name="Sheehan J."/>
            <person name="Caffrey P."/>
        </authorList>
    </citation>
    <scope>NUCLEOTIDE SEQUENCE [LARGE SCALE GENOMIC DNA]</scope>
    <source>
        <strain evidence="2 3">DSM 43634</strain>
    </source>
</reference>
<feature type="region of interest" description="Disordered" evidence="1">
    <location>
        <begin position="84"/>
        <end position="118"/>
    </location>
</feature>
<gene>
    <name evidence="2" type="ORF">BG844_11490</name>
</gene>
<dbReference type="AlphaFoldDB" id="A0A1K0GXE8"/>